<dbReference type="RefSeq" id="WP_037407679.1">
    <property type="nucleotide sequence ID" value="NZ_JFZV01000005.1"/>
</dbReference>
<protein>
    <submittedName>
        <fullName evidence="1">Uncharacterized protein</fullName>
    </submittedName>
</protein>
<accession>A0A066TMK8</accession>
<dbReference type="EMBL" id="JFZV01000005">
    <property type="protein sequence ID" value="KDN14752.1"/>
    <property type="molecule type" value="Genomic_DNA"/>
</dbReference>
<evidence type="ECO:0000313" key="2">
    <source>
        <dbReference type="Proteomes" id="UP000027170"/>
    </source>
</evidence>
<name>A0A066TMK8_9NEIS</name>
<evidence type="ECO:0000313" key="1">
    <source>
        <dbReference type="EMBL" id="KDN14752.1"/>
    </source>
</evidence>
<organism evidence="1 2">
    <name type="scientific">Snodgrassella communis</name>
    <dbReference type="NCBI Taxonomy" id="2946699"/>
    <lineage>
        <taxon>Bacteria</taxon>
        <taxon>Pseudomonadati</taxon>
        <taxon>Pseudomonadota</taxon>
        <taxon>Betaproteobacteria</taxon>
        <taxon>Neisseriales</taxon>
        <taxon>Neisseriaceae</taxon>
        <taxon>Snodgrassella</taxon>
    </lineage>
</organism>
<gene>
    <name evidence="1" type="ORF">SALWKB29_1211</name>
</gene>
<keyword evidence="2" id="KW-1185">Reference proteome</keyword>
<proteinExistence type="predicted"/>
<dbReference type="Proteomes" id="UP000027170">
    <property type="component" value="Unassembled WGS sequence"/>
</dbReference>
<dbReference type="OrthoDB" id="8612492at2"/>
<sequence length="142" mass="17400">MTNYKIEIDLAETVLRAYEYCMRDTIKKGHCRSIEWKYQAIKPARDTQQPLYPSYQPEVYDMVKITLGNLFHKNREAFSTLSSKYCKISPLYKRQNQNIVKRNQRRRYSSKDWNQAIEQSLWLFWQEMKLQPQFEKYFRYTS</sequence>
<dbReference type="AlphaFoldDB" id="A0A066TMK8"/>
<reference evidence="1 2" key="1">
    <citation type="submission" date="2014-03" db="EMBL/GenBank/DDBJ databases">
        <title>The genomes of two eusocial bee gut symbionts.</title>
        <authorList>
            <person name="Kwong W.K."/>
            <person name="Engel P."/>
            <person name="Koch H."/>
            <person name="Moran N.A."/>
        </authorList>
    </citation>
    <scope>NUCLEOTIDE SEQUENCE [LARGE SCALE GENOMIC DNA]</scope>
    <source>
        <strain evidence="2">wkB29</strain>
    </source>
</reference>
<comment type="caution">
    <text evidence="1">The sequence shown here is derived from an EMBL/GenBank/DDBJ whole genome shotgun (WGS) entry which is preliminary data.</text>
</comment>